<proteinExistence type="predicted"/>
<gene>
    <name evidence="1" type="ORF">SAMN02927900_03071</name>
</gene>
<organism evidence="1 2">
    <name type="scientific">Rhizobium mongolense subsp. loessense</name>
    <dbReference type="NCBI Taxonomy" id="158890"/>
    <lineage>
        <taxon>Bacteria</taxon>
        <taxon>Pseudomonadati</taxon>
        <taxon>Pseudomonadota</taxon>
        <taxon>Alphaproteobacteria</taxon>
        <taxon>Hyphomicrobiales</taxon>
        <taxon>Rhizobiaceae</taxon>
        <taxon>Rhizobium/Agrobacterium group</taxon>
        <taxon>Rhizobium</taxon>
    </lineage>
</organism>
<protein>
    <submittedName>
        <fullName evidence="1">Uncharacterized protein</fullName>
    </submittedName>
</protein>
<accession>A0A1G4RVS3</accession>
<sequence length="87" mass="9333">MNLQQRAILKAALADIENLAAPRHIDRVSAALGMDMVQFAKLGADGMKQIIYSALLLGSTAATSASIQKRWRDAAQIKLPSASPTRN</sequence>
<evidence type="ECO:0000313" key="1">
    <source>
        <dbReference type="EMBL" id="SCW60940.1"/>
    </source>
</evidence>
<evidence type="ECO:0000313" key="2">
    <source>
        <dbReference type="Proteomes" id="UP000199542"/>
    </source>
</evidence>
<dbReference type="RefSeq" id="WP_092585681.1">
    <property type="nucleotide sequence ID" value="NZ_FMTM01000004.1"/>
</dbReference>
<name>A0A1G4RVS3_9HYPH</name>
<dbReference type="AlphaFoldDB" id="A0A1G4RVS3"/>
<reference evidence="1 2" key="1">
    <citation type="submission" date="2016-10" db="EMBL/GenBank/DDBJ databases">
        <authorList>
            <person name="de Groot N.N."/>
        </authorList>
    </citation>
    <scope>NUCLEOTIDE SEQUENCE [LARGE SCALE GENOMIC DNA]</scope>
    <source>
        <strain evidence="1 2">CGMCC 1.3401</strain>
    </source>
</reference>
<dbReference type="EMBL" id="FMTM01000004">
    <property type="protein sequence ID" value="SCW60940.1"/>
    <property type="molecule type" value="Genomic_DNA"/>
</dbReference>
<dbReference type="Proteomes" id="UP000199542">
    <property type="component" value="Unassembled WGS sequence"/>
</dbReference>